<organism evidence="1 2">
    <name type="scientific">Phytophthora cactorum</name>
    <dbReference type="NCBI Taxonomy" id="29920"/>
    <lineage>
        <taxon>Eukaryota</taxon>
        <taxon>Sar</taxon>
        <taxon>Stramenopiles</taxon>
        <taxon>Oomycota</taxon>
        <taxon>Peronosporomycetes</taxon>
        <taxon>Peronosporales</taxon>
        <taxon>Peronosporaceae</taxon>
        <taxon>Phytophthora</taxon>
    </lineage>
</organism>
<dbReference type="EMBL" id="JAENGZ010001644">
    <property type="protein sequence ID" value="KAG6946968.1"/>
    <property type="molecule type" value="Genomic_DNA"/>
</dbReference>
<accession>A0A8T1TU79</accession>
<protein>
    <submittedName>
        <fullName evidence="1">Uncharacterized protein</fullName>
    </submittedName>
</protein>
<dbReference type="AlphaFoldDB" id="A0A8T1TU79"/>
<reference evidence="1" key="1">
    <citation type="submission" date="2021-01" db="EMBL/GenBank/DDBJ databases">
        <title>Phytophthora aleatoria, a newly-described species from Pinus radiata is distinct from Phytophthora cactorum isolates based on comparative genomics.</title>
        <authorList>
            <person name="Mcdougal R."/>
            <person name="Panda P."/>
            <person name="Williams N."/>
            <person name="Studholme D.J."/>
        </authorList>
    </citation>
    <scope>NUCLEOTIDE SEQUENCE</scope>
    <source>
        <strain evidence="1">NZFS 3830</strain>
    </source>
</reference>
<sequence>MITQITRLNHYGAHSIRKGVATFSCSVTTGGPSIVSACLRVGWSFGGVHDGYIRYESAGYQYLGRVVAGLPLNQAEFAALPPHFGDNNAQCVDSSVTEMFPGLKDTSTLQDILKLCIASLVHHHDHLKEILPTSHPLLSSYLFRHPEVMTQL</sequence>
<name>A0A8T1TU79_9STRA</name>
<evidence type="ECO:0000313" key="1">
    <source>
        <dbReference type="EMBL" id="KAG6946968.1"/>
    </source>
</evidence>
<dbReference type="Proteomes" id="UP000688947">
    <property type="component" value="Unassembled WGS sequence"/>
</dbReference>
<evidence type="ECO:0000313" key="2">
    <source>
        <dbReference type="Proteomes" id="UP000688947"/>
    </source>
</evidence>
<comment type="caution">
    <text evidence="1">The sequence shown here is derived from an EMBL/GenBank/DDBJ whole genome shotgun (WGS) entry which is preliminary data.</text>
</comment>
<dbReference type="OrthoDB" id="125011at2759"/>
<gene>
    <name evidence="1" type="ORF">JG687_00016401</name>
</gene>
<proteinExistence type="predicted"/>